<evidence type="ECO:0000259" key="2">
    <source>
        <dbReference type="Pfam" id="PF09851"/>
    </source>
</evidence>
<keyword evidence="1" id="KW-0472">Membrane</keyword>
<protein>
    <recommendedName>
        <fullName evidence="2">SHOCT domain-containing protein</fullName>
    </recommendedName>
</protein>
<dbReference type="Pfam" id="PF05656">
    <property type="entry name" value="DUF805"/>
    <property type="match status" value="1"/>
</dbReference>
<feature type="domain" description="SHOCT" evidence="2">
    <location>
        <begin position="135"/>
        <end position="161"/>
    </location>
</feature>
<gene>
    <name evidence="3" type="ORF">RNA01_44710</name>
</gene>
<dbReference type="GO" id="GO:0005886">
    <property type="term" value="C:plasma membrane"/>
    <property type="evidence" value="ECO:0007669"/>
    <property type="project" value="TreeGrafter"/>
</dbReference>
<evidence type="ECO:0000313" key="4">
    <source>
        <dbReference type="Proteomes" id="UP000321717"/>
    </source>
</evidence>
<dbReference type="InterPro" id="IPR018649">
    <property type="entry name" value="SHOCT"/>
</dbReference>
<keyword evidence="1" id="KW-0812">Transmembrane</keyword>
<dbReference type="AlphaFoldDB" id="A0A512HQ33"/>
<dbReference type="Proteomes" id="UP000321717">
    <property type="component" value="Unassembled WGS sequence"/>
</dbReference>
<dbReference type="Pfam" id="PF09851">
    <property type="entry name" value="SHOCT"/>
    <property type="match status" value="1"/>
</dbReference>
<dbReference type="EMBL" id="BJZP01000050">
    <property type="protein sequence ID" value="GEO87539.1"/>
    <property type="molecule type" value="Genomic_DNA"/>
</dbReference>
<evidence type="ECO:0000256" key="1">
    <source>
        <dbReference type="SAM" id="Phobius"/>
    </source>
</evidence>
<reference evidence="3 4" key="1">
    <citation type="submission" date="2019-07" db="EMBL/GenBank/DDBJ databases">
        <title>Whole genome shotgun sequence of Rhizobium naphthalenivorans NBRC 107585.</title>
        <authorList>
            <person name="Hosoyama A."/>
            <person name="Uohara A."/>
            <person name="Ohji S."/>
            <person name="Ichikawa N."/>
        </authorList>
    </citation>
    <scope>NUCLEOTIDE SEQUENCE [LARGE SCALE GENOMIC DNA]</scope>
    <source>
        <strain evidence="3 4">NBRC 107585</strain>
    </source>
</reference>
<accession>A0A512HQ33</accession>
<feature type="transmembrane region" description="Helical" evidence="1">
    <location>
        <begin position="46"/>
        <end position="66"/>
    </location>
</feature>
<name>A0A512HQ33_9HYPH</name>
<keyword evidence="1" id="KW-1133">Transmembrane helix</keyword>
<comment type="caution">
    <text evidence="3">The sequence shown here is derived from an EMBL/GenBank/DDBJ whole genome shotgun (WGS) entry which is preliminary data.</text>
</comment>
<feature type="transmembrane region" description="Helical" evidence="1">
    <location>
        <begin position="78"/>
        <end position="97"/>
    </location>
</feature>
<sequence length="166" mass="17887">MPAYLSAVRRYFDFAGRSSRSDFWLFTLTLMIIMLIALVIDSAIESLGVLAALVYAVHVIPSVSITVRRLHDINRSGWWVWIGLVPLVGPIVLLVFACTAATDAPNRFGLREGPFASSATVPVAVVSSAGTSLDHLEKLAALRSSGAIDDGEFQRLKNDLLGKASS</sequence>
<organism evidence="3 4">
    <name type="scientific">Ciceribacter naphthalenivorans</name>
    <dbReference type="NCBI Taxonomy" id="1118451"/>
    <lineage>
        <taxon>Bacteria</taxon>
        <taxon>Pseudomonadati</taxon>
        <taxon>Pseudomonadota</taxon>
        <taxon>Alphaproteobacteria</taxon>
        <taxon>Hyphomicrobiales</taxon>
        <taxon>Rhizobiaceae</taxon>
        <taxon>Ciceribacter</taxon>
    </lineage>
</organism>
<dbReference type="InterPro" id="IPR008523">
    <property type="entry name" value="DUF805"/>
</dbReference>
<dbReference type="PANTHER" id="PTHR34980:SF2">
    <property type="entry name" value="INNER MEMBRANE PROTEIN YHAH-RELATED"/>
    <property type="match status" value="1"/>
</dbReference>
<proteinExistence type="predicted"/>
<evidence type="ECO:0000313" key="3">
    <source>
        <dbReference type="EMBL" id="GEO87539.1"/>
    </source>
</evidence>
<dbReference type="PANTHER" id="PTHR34980">
    <property type="entry name" value="INNER MEMBRANE PROTEIN-RELATED-RELATED"/>
    <property type="match status" value="1"/>
</dbReference>
<feature type="transmembrane region" description="Helical" evidence="1">
    <location>
        <begin position="21"/>
        <end position="40"/>
    </location>
</feature>
<keyword evidence="4" id="KW-1185">Reference proteome</keyword>